<protein>
    <submittedName>
        <fullName evidence="3">XdhC family protein</fullName>
    </submittedName>
</protein>
<evidence type="ECO:0000313" key="3">
    <source>
        <dbReference type="EMBL" id="QTC93263.1"/>
    </source>
</evidence>
<evidence type="ECO:0000313" key="4">
    <source>
        <dbReference type="Proteomes" id="UP000663918"/>
    </source>
</evidence>
<dbReference type="KEGG" id="bgoe:IFJ75_08200"/>
<sequence length="294" mass="30721">MFAAARLGQPIALVTIVAAEGGGPRGPGAQMVVTADDMGGFLSGGCIEADVAIHAREVLATGEPARLVYGRGSPFVDARLPCGGRLELLVERLAFDDPVIAGLEAAEADRRTVTLVSDGRHRRLADGEAAGPGALRVYDPPQRLIVIGADPFAMAMAQQGLLQGWQVTLVRPNGPEAAPPLPLAYQRDAPAAALAALEPDPWTAVAVATHDADLDHDALRAALDSRAGYVGVLGSRRRLPERLSRLDADGVPAEAIERLHAPIGIPIAARSPQEVAVSVVAEIVQARQTRKPNT</sequence>
<feature type="domain" description="XdhC- CoxI" evidence="1">
    <location>
        <begin position="6"/>
        <end position="70"/>
    </location>
</feature>
<dbReference type="PANTHER" id="PTHR30388">
    <property type="entry name" value="ALDEHYDE OXIDOREDUCTASE MOLYBDENUM COFACTOR ASSEMBLY PROTEIN"/>
    <property type="match status" value="1"/>
</dbReference>
<dbReference type="AlphaFoldDB" id="A0A975GXU0"/>
<dbReference type="EMBL" id="CP062222">
    <property type="protein sequence ID" value="QTC93263.1"/>
    <property type="molecule type" value="Genomic_DNA"/>
</dbReference>
<proteinExistence type="predicted"/>
<keyword evidence="4" id="KW-1185">Reference proteome</keyword>
<name>A0A975GXU0_9CAUL</name>
<dbReference type="InterPro" id="IPR003777">
    <property type="entry name" value="XdhC_CoxI"/>
</dbReference>
<dbReference type="InterPro" id="IPR052698">
    <property type="entry name" value="MoCofactor_Util/Proc"/>
</dbReference>
<dbReference type="Pfam" id="PF13478">
    <property type="entry name" value="XdhC_C"/>
    <property type="match status" value="1"/>
</dbReference>
<dbReference type="Gene3D" id="3.40.50.720">
    <property type="entry name" value="NAD(P)-binding Rossmann-like Domain"/>
    <property type="match status" value="1"/>
</dbReference>
<dbReference type="Proteomes" id="UP000663918">
    <property type="component" value="Chromosome"/>
</dbReference>
<feature type="domain" description="XdhC Rossmann" evidence="2">
    <location>
        <begin position="144"/>
        <end position="283"/>
    </location>
</feature>
<dbReference type="PANTHER" id="PTHR30388:SF4">
    <property type="entry name" value="MOLYBDENUM COFACTOR INSERTION CHAPERONE PAOD"/>
    <property type="match status" value="1"/>
</dbReference>
<dbReference type="InterPro" id="IPR027051">
    <property type="entry name" value="XdhC_Rossmann_dom"/>
</dbReference>
<gene>
    <name evidence="3" type="ORF">IFJ75_08200</name>
</gene>
<dbReference type="Pfam" id="PF02625">
    <property type="entry name" value="XdhC_CoxI"/>
    <property type="match status" value="1"/>
</dbReference>
<accession>A0A975GXU0</accession>
<evidence type="ECO:0000259" key="2">
    <source>
        <dbReference type="Pfam" id="PF13478"/>
    </source>
</evidence>
<organism evidence="3 4">
    <name type="scientific">Brevundimonas goettingensis</name>
    <dbReference type="NCBI Taxonomy" id="2774190"/>
    <lineage>
        <taxon>Bacteria</taxon>
        <taxon>Pseudomonadati</taxon>
        <taxon>Pseudomonadota</taxon>
        <taxon>Alphaproteobacteria</taxon>
        <taxon>Caulobacterales</taxon>
        <taxon>Caulobacteraceae</taxon>
        <taxon>Brevundimonas</taxon>
    </lineage>
</organism>
<evidence type="ECO:0000259" key="1">
    <source>
        <dbReference type="Pfam" id="PF02625"/>
    </source>
</evidence>
<reference evidence="3" key="1">
    <citation type="submission" date="2020-09" db="EMBL/GenBank/DDBJ databases">
        <title>Brevundimonas sp. LVF2 isolated from a puddle in Goettingen, Germany.</title>
        <authorList>
            <person name="Friedrich I."/>
            <person name="Klassen A."/>
            <person name="Hannes N."/>
            <person name="Schneider D."/>
            <person name="Hertel R."/>
            <person name="Daniel R."/>
        </authorList>
    </citation>
    <scope>NUCLEOTIDE SEQUENCE</scope>
    <source>
        <strain evidence="3">LVF2</strain>
    </source>
</reference>